<evidence type="ECO:0000313" key="3">
    <source>
        <dbReference type="EMBL" id="CAK0781276.1"/>
    </source>
</evidence>
<comment type="caution">
    <text evidence="3">The sequence shown here is derived from an EMBL/GenBank/DDBJ whole genome shotgun (WGS) entry which is preliminary data.</text>
</comment>
<gene>
    <name evidence="3" type="ORF">CVIRNUC_005331</name>
</gene>
<feature type="domain" description="Smr" evidence="2">
    <location>
        <begin position="85"/>
        <end position="161"/>
    </location>
</feature>
<evidence type="ECO:0000313" key="4">
    <source>
        <dbReference type="Proteomes" id="UP001314263"/>
    </source>
</evidence>
<feature type="region of interest" description="Disordered" evidence="1">
    <location>
        <begin position="1"/>
        <end position="57"/>
    </location>
</feature>
<dbReference type="AlphaFoldDB" id="A0AAV1I4T7"/>
<dbReference type="EMBL" id="CAUYUE010000006">
    <property type="protein sequence ID" value="CAK0781276.1"/>
    <property type="molecule type" value="Genomic_DNA"/>
</dbReference>
<dbReference type="SUPFAM" id="SSF160443">
    <property type="entry name" value="SMR domain-like"/>
    <property type="match status" value="1"/>
</dbReference>
<evidence type="ECO:0000259" key="2">
    <source>
        <dbReference type="PROSITE" id="PS50828"/>
    </source>
</evidence>
<feature type="compositionally biased region" description="Basic and acidic residues" evidence="1">
    <location>
        <begin position="43"/>
        <end position="56"/>
    </location>
</feature>
<organism evidence="3 4">
    <name type="scientific">Coccomyxa viridis</name>
    <dbReference type="NCBI Taxonomy" id="1274662"/>
    <lineage>
        <taxon>Eukaryota</taxon>
        <taxon>Viridiplantae</taxon>
        <taxon>Chlorophyta</taxon>
        <taxon>core chlorophytes</taxon>
        <taxon>Trebouxiophyceae</taxon>
        <taxon>Trebouxiophyceae incertae sedis</taxon>
        <taxon>Coccomyxaceae</taxon>
        <taxon>Coccomyxa</taxon>
    </lineage>
</organism>
<dbReference type="Gene3D" id="3.30.1370.110">
    <property type="match status" value="1"/>
</dbReference>
<dbReference type="Pfam" id="PF08590">
    <property type="entry name" value="DUF1771"/>
    <property type="match status" value="1"/>
</dbReference>
<dbReference type="InterPro" id="IPR002625">
    <property type="entry name" value="Smr_dom"/>
</dbReference>
<name>A0AAV1I4T7_9CHLO</name>
<accession>A0AAV1I4T7</accession>
<protein>
    <recommendedName>
        <fullName evidence="2">Smr domain-containing protein</fullName>
    </recommendedName>
</protein>
<dbReference type="SMART" id="SM01162">
    <property type="entry name" value="DUF1771"/>
    <property type="match status" value="1"/>
</dbReference>
<dbReference type="PROSITE" id="PS50828">
    <property type="entry name" value="SMR"/>
    <property type="match status" value="1"/>
</dbReference>
<dbReference type="InterPro" id="IPR013899">
    <property type="entry name" value="DUF1771"/>
</dbReference>
<sequence>MGQQQSTAASGGDHDHWRAEAKKHAEKRSQYFEQSQEAFKSGNKAEAKQLSDKGKQEGALMEDANKKASDAVFHEKNDGRDAHTIDLHGLYVDEAVKRARQAVQQAKREGKDYLVIIVGKGNHSKDHVAKIKPAIEQLAREEHLNMIPNKPNPGCLYVVLEGEGRVMGGVSSFFQRLLGFCKCG</sequence>
<dbReference type="PANTHER" id="PTHR47417">
    <property type="entry name" value="SMR DOMAIN-CONTAINING PROTEIN YPL199C"/>
    <property type="match status" value="1"/>
</dbReference>
<dbReference type="PANTHER" id="PTHR47417:SF1">
    <property type="entry name" value="SMR DOMAIN-CONTAINING PROTEIN YPL199C"/>
    <property type="match status" value="1"/>
</dbReference>
<dbReference type="InterPro" id="IPR036063">
    <property type="entry name" value="Smr_dom_sf"/>
</dbReference>
<evidence type="ECO:0000256" key="1">
    <source>
        <dbReference type="SAM" id="MobiDB-lite"/>
    </source>
</evidence>
<dbReference type="Pfam" id="PF01713">
    <property type="entry name" value="Smr"/>
    <property type="match status" value="1"/>
</dbReference>
<keyword evidence="4" id="KW-1185">Reference proteome</keyword>
<dbReference type="InterPro" id="IPR053020">
    <property type="entry name" value="Smr_domain_protein"/>
</dbReference>
<feature type="compositionally biased region" description="Basic and acidic residues" evidence="1">
    <location>
        <begin position="12"/>
        <end position="30"/>
    </location>
</feature>
<dbReference type="SMART" id="SM00463">
    <property type="entry name" value="SMR"/>
    <property type="match status" value="1"/>
</dbReference>
<proteinExistence type="predicted"/>
<dbReference type="Proteomes" id="UP001314263">
    <property type="component" value="Unassembled WGS sequence"/>
</dbReference>
<reference evidence="3 4" key="1">
    <citation type="submission" date="2023-10" db="EMBL/GenBank/DDBJ databases">
        <authorList>
            <person name="Maclean D."/>
            <person name="Macfadyen A."/>
        </authorList>
    </citation>
    <scope>NUCLEOTIDE SEQUENCE [LARGE SCALE GENOMIC DNA]</scope>
</reference>